<keyword evidence="2" id="KW-1185">Reference proteome</keyword>
<comment type="caution">
    <text evidence="1">The sequence shown here is derived from an EMBL/GenBank/DDBJ whole genome shotgun (WGS) entry which is preliminary data.</text>
</comment>
<accession>A0ABN2PA04</accession>
<dbReference type="RefSeq" id="WP_344006172.1">
    <property type="nucleotide sequence ID" value="NZ_BAAAMY010000004.1"/>
</dbReference>
<protein>
    <submittedName>
        <fullName evidence="1">Uncharacterized protein</fullName>
    </submittedName>
</protein>
<evidence type="ECO:0000313" key="1">
    <source>
        <dbReference type="EMBL" id="GAA1916394.1"/>
    </source>
</evidence>
<proteinExistence type="predicted"/>
<dbReference type="Proteomes" id="UP001501612">
    <property type="component" value="Unassembled WGS sequence"/>
</dbReference>
<evidence type="ECO:0000313" key="2">
    <source>
        <dbReference type="Proteomes" id="UP001501612"/>
    </source>
</evidence>
<reference evidence="1 2" key="1">
    <citation type="journal article" date="2019" name="Int. J. Syst. Evol. Microbiol.">
        <title>The Global Catalogue of Microorganisms (GCM) 10K type strain sequencing project: providing services to taxonomists for standard genome sequencing and annotation.</title>
        <authorList>
            <consortium name="The Broad Institute Genomics Platform"/>
            <consortium name="The Broad Institute Genome Sequencing Center for Infectious Disease"/>
            <person name="Wu L."/>
            <person name="Ma J."/>
        </authorList>
    </citation>
    <scope>NUCLEOTIDE SEQUENCE [LARGE SCALE GENOMIC DNA]</scope>
    <source>
        <strain evidence="1 2">JCM 14046</strain>
    </source>
</reference>
<dbReference type="EMBL" id="BAAAMY010000004">
    <property type="protein sequence ID" value="GAA1916394.1"/>
    <property type="molecule type" value="Genomic_DNA"/>
</dbReference>
<gene>
    <name evidence="1" type="ORF">GCM10009737_17310</name>
</gene>
<name>A0ABN2PA04_9ACTN</name>
<organism evidence="1 2">
    <name type="scientific">Nocardioides lentus</name>
    <dbReference type="NCBI Taxonomy" id="338077"/>
    <lineage>
        <taxon>Bacteria</taxon>
        <taxon>Bacillati</taxon>
        <taxon>Actinomycetota</taxon>
        <taxon>Actinomycetes</taxon>
        <taxon>Propionibacteriales</taxon>
        <taxon>Nocardioidaceae</taxon>
        <taxon>Nocardioides</taxon>
    </lineage>
</organism>
<sequence length="105" mass="10447">MEISPDGAAVPRIRLADDTASAVWRAHDNAARLLGVAAALDPGAPEAGSAGPALRRVLVALGATAGDLAEVNRLLGAGVRGAVADLGVVDDDVRARFLAAAGRVS</sequence>